<proteinExistence type="predicted"/>
<accession>A0ABV0RVR8</accession>
<reference evidence="1 2" key="1">
    <citation type="submission" date="2021-06" db="EMBL/GenBank/DDBJ databases">
        <authorList>
            <person name="Palmer J.M."/>
        </authorList>
    </citation>
    <scope>NUCLEOTIDE SEQUENCE [LARGE SCALE GENOMIC DNA]</scope>
    <source>
        <strain evidence="1 2">XC_2019</strain>
        <tissue evidence="1">Muscle</tissue>
    </source>
</reference>
<dbReference type="EMBL" id="JAHRIN010058922">
    <property type="protein sequence ID" value="MEQ2211432.1"/>
    <property type="molecule type" value="Genomic_DNA"/>
</dbReference>
<evidence type="ECO:0000313" key="2">
    <source>
        <dbReference type="Proteomes" id="UP001434883"/>
    </source>
</evidence>
<evidence type="ECO:0000313" key="1">
    <source>
        <dbReference type="EMBL" id="MEQ2211432.1"/>
    </source>
</evidence>
<protein>
    <submittedName>
        <fullName evidence="1">Uncharacterized protein</fullName>
    </submittedName>
</protein>
<organism evidence="1 2">
    <name type="scientific">Xenoophorus captivus</name>
    <dbReference type="NCBI Taxonomy" id="1517983"/>
    <lineage>
        <taxon>Eukaryota</taxon>
        <taxon>Metazoa</taxon>
        <taxon>Chordata</taxon>
        <taxon>Craniata</taxon>
        <taxon>Vertebrata</taxon>
        <taxon>Euteleostomi</taxon>
        <taxon>Actinopterygii</taxon>
        <taxon>Neopterygii</taxon>
        <taxon>Teleostei</taxon>
        <taxon>Neoteleostei</taxon>
        <taxon>Acanthomorphata</taxon>
        <taxon>Ovalentaria</taxon>
        <taxon>Atherinomorphae</taxon>
        <taxon>Cyprinodontiformes</taxon>
        <taxon>Goodeidae</taxon>
        <taxon>Xenoophorus</taxon>
    </lineage>
</organism>
<dbReference type="Proteomes" id="UP001434883">
    <property type="component" value="Unassembled WGS sequence"/>
</dbReference>
<name>A0ABV0RVR8_9TELE</name>
<gene>
    <name evidence="1" type="ORF">XENOCAPTIV_000727</name>
</gene>
<comment type="caution">
    <text evidence="1">The sequence shown here is derived from an EMBL/GenBank/DDBJ whole genome shotgun (WGS) entry which is preliminary data.</text>
</comment>
<keyword evidence="2" id="KW-1185">Reference proteome</keyword>
<sequence length="129" mass="14551">MVPQSIEAVVTTMLYRTPHFRLRMMHSVLAVVQISRELSLPMAIAMLQWMRPRLLSTGVHSPPLQSSLLCWQSRKPHGRGYRLDLLAEDAAALRVHSSNLERIQLGTAQPADQVIRLRCCVVGGRPAFR</sequence>